<evidence type="ECO:0000313" key="2">
    <source>
        <dbReference type="Proteomes" id="UP000605568"/>
    </source>
</evidence>
<name>A0ABQ3MQ93_9PSEU</name>
<comment type="caution">
    <text evidence="1">The sequence shown here is derived from an EMBL/GenBank/DDBJ whole genome shotgun (WGS) entry which is preliminary data.</text>
</comment>
<reference evidence="2" key="1">
    <citation type="journal article" date="2019" name="Int. J. Syst. Evol. Microbiol.">
        <title>The Global Catalogue of Microorganisms (GCM) 10K type strain sequencing project: providing services to taxonomists for standard genome sequencing and annotation.</title>
        <authorList>
            <consortium name="The Broad Institute Genomics Platform"/>
            <consortium name="The Broad Institute Genome Sequencing Center for Infectious Disease"/>
            <person name="Wu L."/>
            <person name="Ma J."/>
        </authorList>
    </citation>
    <scope>NUCLEOTIDE SEQUENCE [LARGE SCALE GENOMIC DNA]</scope>
    <source>
        <strain evidence="2">CGMCC 4.7367</strain>
    </source>
</reference>
<evidence type="ECO:0000313" key="1">
    <source>
        <dbReference type="EMBL" id="GHH52700.1"/>
    </source>
</evidence>
<keyword evidence="2" id="KW-1185">Reference proteome</keyword>
<gene>
    <name evidence="1" type="ORF">GCM10017774_65050</name>
</gene>
<sequence length="201" mass="22317">MSSLDSQTIVPTLTMFGRFSECTRWPIEGAAVVTSSIIACAISVRPSGPGQIMGRPGHTQGDREEINDMNLLRRLRDMLHRQDEPTLSVDDPDLAVVVEAFDIAEADSAALARSPRWRPDEPAVLRHHVRIPDEQVERARELLAPDGWVLEEGEVTRISRVQKLDALHCAQERSRMASLAQRLGGDALGWDALQRPSEPAR</sequence>
<protein>
    <submittedName>
        <fullName evidence="1">Uncharacterized protein</fullName>
    </submittedName>
</protein>
<proteinExistence type="predicted"/>
<accession>A0ABQ3MQ93</accession>
<dbReference type="EMBL" id="BNAR01000012">
    <property type="protein sequence ID" value="GHH52700.1"/>
    <property type="molecule type" value="Genomic_DNA"/>
</dbReference>
<dbReference type="Proteomes" id="UP000605568">
    <property type="component" value="Unassembled WGS sequence"/>
</dbReference>
<organism evidence="1 2">
    <name type="scientific">Lentzea cavernae</name>
    <dbReference type="NCBI Taxonomy" id="2020703"/>
    <lineage>
        <taxon>Bacteria</taxon>
        <taxon>Bacillati</taxon>
        <taxon>Actinomycetota</taxon>
        <taxon>Actinomycetes</taxon>
        <taxon>Pseudonocardiales</taxon>
        <taxon>Pseudonocardiaceae</taxon>
        <taxon>Lentzea</taxon>
    </lineage>
</organism>